<accession>A7SF21</accession>
<dbReference type="EMBL" id="DS469641">
    <property type="protein sequence ID" value="EDO37675.1"/>
    <property type="molecule type" value="Genomic_DNA"/>
</dbReference>
<feature type="domain" description="Tyrosine specific protein phosphatases" evidence="10">
    <location>
        <begin position="287"/>
        <end position="341"/>
    </location>
</feature>
<evidence type="ECO:0000259" key="11">
    <source>
        <dbReference type="PROSITE" id="PS51998"/>
    </source>
</evidence>
<dbReference type="PROSITE" id="PS00383">
    <property type="entry name" value="TYR_PHOSPHATASE_1"/>
    <property type="match status" value="1"/>
</dbReference>
<dbReference type="InterPro" id="IPR016130">
    <property type="entry name" value="Tyr_Pase_AS"/>
</dbReference>
<feature type="non-terminal residue" evidence="12">
    <location>
        <position position="1"/>
    </location>
</feature>
<dbReference type="PROSITE" id="PS51998">
    <property type="entry name" value="DEK_C"/>
    <property type="match status" value="1"/>
</dbReference>
<dbReference type="InterPro" id="IPR029021">
    <property type="entry name" value="Prot-tyrosine_phosphatase-like"/>
</dbReference>
<evidence type="ECO:0000256" key="6">
    <source>
        <dbReference type="ARBA" id="ARBA00022912"/>
    </source>
</evidence>
<dbReference type="PhylomeDB" id="A7SF21"/>
<dbReference type="SUPFAM" id="SSF52799">
    <property type="entry name" value="(Phosphotyrosine protein) phosphatases II"/>
    <property type="match status" value="1"/>
</dbReference>
<dbReference type="EC" id="3.1.3.16" evidence="3"/>
<dbReference type="PROSITE" id="PS50054">
    <property type="entry name" value="TYR_PHOSPHATASE_DUAL"/>
    <property type="match status" value="1"/>
</dbReference>
<dbReference type="InParanoid" id="A7SF21"/>
<keyword evidence="13" id="KW-1185">Reference proteome</keyword>
<keyword evidence="6" id="KW-0904">Protein phosphatase</keyword>
<dbReference type="GO" id="GO:0004722">
    <property type="term" value="F:protein serine/threonine phosphatase activity"/>
    <property type="evidence" value="ECO:0007669"/>
    <property type="project" value="UniProtKB-EC"/>
</dbReference>
<reference evidence="12 13" key="1">
    <citation type="journal article" date="2007" name="Science">
        <title>Sea anemone genome reveals ancestral eumetazoan gene repertoire and genomic organization.</title>
        <authorList>
            <person name="Putnam N.H."/>
            <person name="Srivastava M."/>
            <person name="Hellsten U."/>
            <person name="Dirks B."/>
            <person name="Chapman J."/>
            <person name="Salamov A."/>
            <person name="Terry A."/>
            <person name="Shapiro H."/>
            <person name="Lindquist E."/>
            <person name="Kapitonov V.V."/>
            <person name="Jurka J."/>
            <person name="Genikhovich G."/>
            <person name="Grigoriev I.V."/>
            <person name="Lucas S.M."/>
            <person name="Steele R.E."/>
            <person name="Finnerty J.R."/>
            <person name="Technau U."/>
            <person name="Martindale M.Q."/>
            <person name="Rokhsar D.S."/>
        </authorList>
    </citation>
    <scope>NUCLEOTIDE SEQUENCE [LARGE SCALE GENOMIC DNA]</scope>
    <source>
        <strain evidence="13">CH2 X CH6</strain>
    </source>
</reference>
<feature type="domain" description="DEK-C" evidence="11">
    <location>
        <begin position="163"/>
        <end position="218"/>
    </location>
</feature>
<dbReference type="GO" id="GO:0005856">
    <property type="term" value="C:cytoskeleton"/>
    <property type="evidence" value="ECO:0007669"/>
    <property type="project" value="UniProtKB-SubCell"/>
</dbReference>
<dbReference type="PANTHER" id="PTHR45864:SF2">
    <property type="entry name" value="PROTEIN PHOSPHATASE SLINGSHOT"/>
    <property type="match status" value="1"/>
</dbReference>
<evidence type="ECO:0000313" key="13">
    <source>
        <dbReference type="Proteomes" id="UP000001593"/>
    </source>
</evidence>
<dbReference type="InterPro" id="IPR020422">
    <property type="entry name" value="TYR_PHOSPHATASE_DUAL_dom"/>
</dbReference>
<evidence type="ECO:0000313" key="12">
    <source>
        <dbReference type="EMBL" id="EDO37675.1"/>
    </source>
</evidence>
<gene>
    <name evidence="12" type="ORF">NEMVEDRAFT_v1g116009</name>
</gene>
<evidence type="ECO:0000256" key="8">
    <source>
        <dbReference type="ARBA" id="ARBA00048336"/>
    </source>
</evidence>
<dbReference type="GO" id="GO:0003779">
    <property type="term" value="F:actin binding"/>
    <property type="evidence" value="ECO:0007669"/>
    <property type="project" value="InterPro"/>
</dbReference>
<evidence type="ECO:0000256" key="2">
    <source>
        <dbReference type="ARBA" id="ARBA00009580"/>
    </source>
</evidence>
<name>A7SF21_NEMVE</name>
<dbReference type="InterPro" id="IPR014876">
    <property type="entry name" value="DEK_C"/>
</dbReference>
<dbReference type="Pfam" id="PF00782">
    <property type="entry name" value="DSPc"/>
    <property type="match status" value="1"/>
</dbReference>
<evidence type="ECO:0000256" key="7">
    <source>
        <dbReference type="ARBA" id="ARBA00023212"/>
    </source>
</evidence>
<sequence length="364" mass="42360">GEMQVHLQSMVNLLRDNDVLRLVVKLETKYYLPGKVRYLAVVSSFSLDDIEESVVLGIDWVDESATIGLVLPLWRDTAIELDGDGGFELSTNSTVHFLKPVSVQTMWTAFQWIHKCSDNARRNNQYPAGTSHSWVKYYENQISSDQTCIKEWYVTFPNSKEDELLRKLLRHKLREVMMTVDLEEVTSRQVRELVEAEVQMDLKQYKQYIDKEMLTIFGQMDSASKIYDHVYLGSEWNASNLEELKENGVEYVLNITKEIDNFFAGTFTYFNIRLWDLEDSNLLPYWDETFKFINQARDKGSKVLVHCKRGISRSASTVIAYGMKEYGTSLNDTMKHVKSRRQCVNPNQGFWKQLITYEGILNSR</sequence>
<evidence type="ECO:0000259" key="10">
    <source>
        <dbReference type="PROSITE" id="PS50056"/>
    </source>
</evidence>
<dbReference type="PANTHER" id="PTHR45864">
    <property type="entry name" value="SLINGSHOT PROTEIN PHOSPHATASE HOMOLOG"/>
    <property type="match status" value="1"/>
</dbReference>
<dbReference type="CDD" id="cd14513">
    <property type="entry name" value="DSP_slingshot"/>
    <property type="match status" value="1"/>
</dbReference>
<dbReference type="SUPFAM" id="SSF109715">
    <property type="entry name" value="DEK C-terminal domain"/>
    <property type="match status" value="1"/>
</dbReference>
<dbReference type="HOGENOM" id="CLU_006650_3_0_1"/>
<comment type="subcellular location">
    <subcellularLocation>
        <location evidence="1">Cytoplasm</location>
        <location evidence="1">Cytoskeleton</location>
    </subcellularLocation>
</comment>
<comment type="catalytic activity">
    <reaction evidence="8">
        <text>O-phospho-L-threonyl-[protein] + H2O = L-threonyl-[protein] + phosphate</text>
        <dbReference type="Rhea" id="RHEA:47004"/>
        <dbReference type="Rhea" id="RHEA-COMP:11060"/>
        <dbReference type="Rhea" id="RHEA-COMP:11605"/>
        <dbReference type="ChEBI" id="CHEBI:15377"/>
        <dbReference type="ChEBI" id="CHEBI:30013"/>
        <dbReference type="ChEBI" id="CHEBI:43474"/>
        <dbReference type="ChEBI" id="CHEBI:61977"/>
        <dbReference type="EC" id="3.1.3.16"/>
    </reaction>
</comment>
<evidence type="ECO:0000259" key="9">
    <source>
        <dbReference type="PROSITE" id="PS50054"/>
    </source>
</evidence>
<evidence type="ECO:0000256" key="4">
    <source>
        <dbReference type="ARBA" id="ARBA00022490"/>
    </source>
</evidence>
<dbReference type="Pfam" id="PF08766">
    <property type="entry name" value="DEK_C"/>
    <property type="match status" value="1"/>
</dbReference>
<dbReference type="STRING" id="45351.A7SF21"/>
<dbReference type="SMART" id="SM00195">
    <property type="entry name" value="DSPc"/>
    <property type="match status" value="1"/>
</dbReference>
<dbReference type="PROSITE" id="PS50056">
    <property type="entry name" value="TYR_PHOSPHATASE_2"/>
    <property type="match status" value="1"/>
</dbReference>
<dbReference type="Gene3D" id="3.90.190.10">
    <property type="entry name" value="Protein tyrosine phosphatase superfamily"/>
    <property type="match status" value="1"/>
</dbReference>
<evidence type="ECO:0000256" key="1">
    <source>
        <dbReference type="ARBA" id="ARBA00004245"/>
    </source>
</evidence>
<keyword evidence="4" id="KW-0963">Cytoplasm</keyword>
<dbReference type="Pfam" id="PF23040">
    <property type="entry name" value="PH_SSH1-like_1st"/>
    <property type="match status" value="1"/>
</dbReference>
<protein>
    <recommendedName>
        <fullName evidence="3">protein-serine/threonine phosphatase</fullName>
        <ecNumber evidence="3">3.1.3.16</ecNumber>
    </recommendedName>
</protein>
<keyword evidence="5" id="KW-0378">Hydrolase</keyword>
<dbReference type="GO" id="GO:0030837">
    <property type="term" value="P:negative regulation of actin filament polymerization"/>
    <property type="evidence" value="ECO:0007669"/>
    <property type="project" value="InterPro"/>
</dbReference>
<dbReference type="InterPro" id="IPR000340">
    <property type="entry name" value="Dual-sp_phosphatase_cat-dom"/>
</dbReference>
<comment type="similarity">
    <text evidence="2">Belongs to the protein-tyrosine phosphatase family.</text>
</comment>
<dbReference type="InterPro" id="IPR043588">
    <property type="entry name" value="SSH-N"/>
</dbReference>
<organism evidence="12 13">
    <name type="scientific">Nematostella vectensis</name>
    <name type="common">Starlet sea anemone</name>
    <dbReference type="NCBI Taxonomy" id="45351"/>
    <lineage>
        <taxon>Eukaryota</taxon>
        <taxon>Metazoa</taxon>
        <taxon>Cnidaria</taxon>
        <taxon>Anthozoa</taxon>
        <taxon>Hexacorallia</taxon>
        <taxon>Actiniaria</taxon>
        <taxon>Edwardsiidae</taxon>
        <taxon>Nematostella</taxon>
    </lineage>
</organism>
<dbReference type="InterPro" id="IPR043587">
    <property type="entry name" value="Phosphatase_SSH-like"/>
</dbReference>
<proteinExistence type="inferred from homology"/>
<dbReference type="InterPro" id="IPR000387">
    <property type="entry name" value="Tyr_Pase_dom"/>
</dbReference>
<keyword evidence="7" id="KW-0206">Cytoskeleton</keyword>
<dbReference type="OMA" id="STICWHA"/>
<dbReference type="FunFam" id="3.90.190.10:FF:000004">
    <property type="entry name" value="Protein phosphatase Slingshot homolog 2"/>
    <property type="match status" value="1"/>
</dbReference>
<evidence type="ECO:0000256" key="5">
    <source>
        <dbReference type="ARBA" id="ARBA00022801"/>
    </source>
</evidence>
<dbReference type="AlphaFoldDB" id="A7SF21"/>
<dbReference type="Gene3D" id="1.10.10.60">
    <property type="entry name" value="Homeodomain-like"/>
    <property type="match status" value="1"/>
</dbReference>
<feature type="domain" description="Tyrosine-protein phosphatase" evidence="9">
    <location>
        <begin position="222"/>
        <end position="363"/>
    </location>
</feature>
<dbReference type="Proteomes" id="UP000001593">
    <property type="component" value="Unassembled WGS sequence"/>
</dbReference>
<dbReference type="eggNOG" id="KOG1716">
    <property type="taxonomic scope" value="Eukaryota"/>
</dbReference>
<evidence type="ECO:0000256" key="3">
    <source>
        <dbReference type="ARBA" id="ARBA00013081"/>
    </source>
</evidence>